<reference evidence="1 2" key="1">
    <citation type="submission" date="2016-10" db="EMBL/GenBank/DDBJ databases">
        <authorList>
            <person name="Varghese N."/>
            <person name="Submissions S."/>
        </authorList>
    </citation>
    <scope>NUCLEOTIDE SEQUENCE [LARGE SCALE GENOMIC DNA]</scope>
    <source>
        <strain evidence="1 2">LMG 21974</strain>
    </source>
</reference>
<sequence length="42" mass="4896">QCCSQRCLTMVDVADGADVDVRFVTFKFFFSHEYKPLLESVY</sequence>
<name>A0A9X8MHP5_9PSED</name>
<dbReference type="AlphaFoldDB" id="A0A9X8MHP5"/>
<feature type="non-terminal residue" evidence="1">
    <location>
        <position position="1"/>
    </location>
</feature>
<accession>A0A9X8MHP5</accession>
<gene>
    <name evidence="1" type="ORF">SAMN05216409_1261</name>
</gene>
<evidence type="ECO:0000313" key="2">
    <source>
        <dbReference type="Proteomes" id="UP000183210"/>
    </source>
</evidence>
<dbReference type="EMBL" id="FOEV01000026">
    <property type="protein sequence ID" value="SER47421.1"/>
    <property type="molecule type" value="Genomic_DNA"/>
</dbReference>
<proteinExistence type="predicted"/>
<dbReference type="AntiFam" id="ANF00225">
    <property type="entry name" value="Shadow ORF (opposite tuf)"/>
</dbReference>
<dbReference type="Proteomes" id="UP000183210">
    <property type="component" value="Unassembled WGS sequence"/>
</dbReference>
<organism evidence="1 2">
    <name type="scientific">Pseudomonas lutea</name>
    <dbReference type="NCBI Taxonomy" id="243924"/>
    <lineage>
        <taxon>Bacteria</taxon>
        <taxon>Pseudomonadati</taxon>
        <taxon>Pseudomonadota</taxon>
        <taxon>Gammaproteobacteria</taxon>
        <taxon>Pseudomonadales</taxon>
        <taxon>Pseudomonadaceae</taxon>
        <taxon>Pseudomonas</taxon>
    </lineage>
</organism>
<protein>
    <submittedName>
        <fullName evidence="1">Uncharacterized protein</fullName>
    </submittedName>
</protein>
<evidence type="ECO:0000313" key="1">
    <source>
        <dbReference type="EMBL" id="SER47421.1"/>
    </source>
</evidence>
<comment type="caution">
    <text evidence="1">The sequence shown here is derived from an EMBL/GenBank/DDBJ whole genome shotgun (WGS) entry which is preliminary data.</text>
</comment>